<reference evidence="1 2" key="1">
    <citation type="submission" date="2022-05" db="EMBL/GenBank/DDBJ databases">
        <authorList>
            <consortium name="Genoscope - CEA"/>
            <person name="William W."/>
        </authorList>
    </citation>
    <scope>NUCLEOTIDE SEQUENCE [LARGE SCALE GENOMIC DNA]</scope>
</reference>
<evidence type="ECO:0000313" key="1">
    <source>
        <dbReference type="EMBL" id="CAH3154764.1"/>
    </source>
</evidence>
<dbReference type="EMBL" id="CALNXJ010000056">
    <property type="protein sequence ID" value="CAH3154764.1"/>
    <property type="molecule type" value="Genomic_DNA"/>
</dbReference>
<sequence length="60" mass="6731">MGTYDNLRDSLADLRMEMSNLKEISANNCTYKIEYFLGGDLKFLALVCGLGRANEDYACV</sequence>
<feature type="non-terminal residue" evidence="1">
    <location>
        <position position="60"/>
    </location>
</feature>
<gene>
    <name evidence="1" type="ORF">PMEA_00027705</name>
</gene>
<organism evidence="1 2">
    <name type="scientific">Pocillopora meandrina</name>
    <dbReference type="NCBI Taxonomy" id="46732"/>
    <lineage>
        <taxon>Eukaryota</taxon>
        <taxon>Metazoa</taxon>
        <taxon>Cnidaria</taxon>
        <taxon>Anthozoa</taxon>
        <taxon>Hexacorallia</taxon>
        <taxon>Scleractinia</taxon>
        <taxon>Astrocoeniina</taxon>
        <taxon>Pocilloporidae</taxon>
        <taxon>Pocillopora</taxon>
    </lineage>
</organism>
<accession>A0AAU9XP73</accession>
<dbReference type="AlphaFoldDB" id="A0AAU9XP73"/>
<comment type="caution">
    <text evidence="1">The sequence shown here is derived from an EMBL/GenBank/DDBJ whole genome shotgun (WGS) entry which is preliminary data.</text>
</comment>
<dbReference type="Proteomes" id="UP001159428">
    <property type="component" value="Unassembled WGS sequence"/>
</dbReference>
<keyword evidence="2" id="KW-1185">Reference proteome</keyword>
<proteinExistence type="predicted"/>
<protein>
    <submittedName>
        <fullName evidence="1">Uncharacterized protein</fullName>
    </submittedName>
</protein>
<evidence type="ECO:0000313" key="2">
    <source>
        <dbReference type="Proteomes" id="UP001159428"/>
    </source>
</evidence>
<name>A0AAU9XP73_9CNID</name>